<dbReference type="InterPro" id="IPR050844">
    <property type="entry name" value="Coatomer_complex_subunit"/>
</dbReference>
<proteinExistence type="predicted"/>
<dbReference type="EnsemblPlants" id="AET7Gv21356800.10">
    <property type="protein sequence ID" value="AET7Gv21356800.10"/>
    <property type="gene ID" value="AET7Gv21356800"/>
</dbReference>
<dbReference type="Pfam" id="PF00400">
    <property type="entry name" value="WD40"/>
    <property type="match status" value="2"/>
</dbReference>
<dbReference type="Gene3D" id="2.130.10.10">
    <property type="entry name" value="YVTN repeat-like/Quinoprotein amine dehydrogenase"/>
    <property type="match status" value="1"/>
</dbReference>
<organism evidence="4 5">
    <name type="scientific">Aegilops tauschii subsp. strangulata</name>
    <name type="common">Goatgrass</name>
    <dbReference type="NCBI Taxonomy" id="200361"/>
    <lineage>
        <taxon>Eukaryota</taxon>
        <taxon>Viridiplantae</taxon>
        <taxon>Streptophyta</taxon>
        <taxon>Embryophyta</taxon>
        <taxon>Tracheophyta</taxon>
        <taxon>Spermatophyta</taxon>
        <taxon>Magnoliopsida</taxon>
        <taxon>Liliopsida</taxon>
        <taxon>Poales</taxon>
        <taxon>Poaceae</taxon>
        <taxon>BOP clade</taxon>
        <taxon>Pooideae</taxon>
        <taxon>Triticodae</taxon>
        <taxon>Triticeae</taxon>
        <taxon>Triticinae</taxon>
        <taxon>Aegilops</taxon>
    </lineage>
</organism>
<dbReference type="GO" id="GO:0006888">
    <property type="term" value="P:endoplasmic reticulum to Golgi vesicle-mediated transport"/>
    <property type="evidence" value="ECO:0007669"/>
    <property type="project" value="TreeGrafter"/>
</dbReference>
<dbReference type="SUPFAM" id="SSF50978">
    <property type="entry name" value="WD40 repeat-like"/>
    <property type="match status" value="1"/>
</dbReference>
<name>A0A453TDN5_AEGTS</name>
<dbReference type="Gramene" id="AET7Gv21356800.10">
    <property type="protein sequence ID" value="AET7Gv21356800.10"/>
    <property type="gene ID" value="AET7Gv21356800"/>
</dbReference>
<dbReference type="SMART" id="SM00320">
    <property type="entry name" value="WD40"/>
    <property type="match status" value="6"/>
</dbReference>
<reference evidence="4" key="5">
    <citation type="journal article" date="2021" name="G3 (Bethesda)">
        <title>Aegilops tauschii genome assembly Aet v5.0 features greater sequence contiguity and improved annotation.</title>
        <authorList>
            <person name="Wang L."/>
            <person name="Zhu T."/>
            <person name="Rodriguez J.C."/>
            <person name="Deal K.R."/>
            <person name="Dubcovsky J."/>
            <person name="McGuire P.E."/>
            <person name="Lux T."/>
            <person name="Spannagl M."/>
            <person name="Mayer K.F.X."/>
            <person name="Baldrich P."/>
            <person name="Meyers B.C."/>
            <person name="Huo N."/>
            <person name="Gu Y.Q."/>
            <person name="Zhou H."/>
            <person name="Devos K.M."/>
            <person name="Bennetzen J.L."/>
            <person name="Unver T."/>
            <person name="Budak H."/>
            <person name="Gulick P.J."/>
            <person name="Galiba G."/>
            <person name="Kalapos B."/>
            <person name="Nelson D.R."/>
            <person name="Li P."/>
            <person name="You F.M."/>
            <person name="Luo M.C."/>
            <person name="Dvorak J."/>
        </authorList>
    </citation>
    <scope>NUCLEOTIDE SEQUENCE [LARGE SCALE GENOMIC DNA]</scope>
    <source>
        <strain evidence="4">cv. AL8/78</strain>
    </source>
</reference>
<dbReference type="GO" id="GO:0030126">
    <property type="term" value="C:COPI vesicle coat"/>
    <property type="evidence" value="ECO:0007669"/>
    <property type="project" value="TreeGrafter"/>
</dbReference>
<dbReference type="InterPro" id="IPR036322">
    <property type="entry name" value="WD40_repeat_dom_sf"/>
</dbReference>
<sequence length="335" mass="38218">MHAWSYILQPMSPTIKIICKVEFFHMYSLDVNQAKQWIIVGDENGNASIWDYQRQRKVDSIKVKTSYARSRLTAISCVKFISRKQWIVAVTKSCIHVYNYEKMKKITSFRIGSDHEELVSLAVHPTRPYLLSAGRYIKLWDWDKGWECIQTYECEDFGTIVTFNPNDIFASASTSLQIDYYTDNKYGGMDDVSMSLKGDYTVKVWGFDSPKSIYTLSGHSKQVNCLDFFICHDHEFLATGSDDKTTKIWYLQDKICAYTLEAYVSPVTSVLYQPNLQTLITGSEDGAIYLWSTTEFSMYSCPPTLKGIMKIGCVGAVYHLACAMGRGLSLGKKIQ</sequence>
<reference evidence="4" key="4">
    <citation type="submission" date="2019-03" db="UniProtKB">
        <authorList>
            <consortium name="EnsemblPlants"/>
        </authorList>
    </citation>
    <scope>IDENTIFICATION</scope>
</reference>
<dbReference type="GO" id="GO:0006886">
    <property type="term" value="P:intracellular protein transport"/>
    <property type="evidence" value="ECO:0007669"/>
    <property type="project" value="TreeGrafter"/>
</dbReference>
<evidence type="ECO:0000313" key="5">
    <source>
        <dbReference type="Proteomes" id="UP000015105"/>
    </source>
</evidence>
<feature type="repeat" description="WD" evidence="3">
    <location>
        <begin position="260"/>
        <end position="292"/>
    </location>
</feature>
<protein>
    <submittedName>
        <fullName evidence="4">Uncharacterized protein</fullName>
    </submittedName>
</protein>
<evidence type="ECO:0000256" key="1">
    <source>
        <dbReference type="ARBA" id="ARBA00022574"/>
    </source>
</evidence>
<dbReference type="PROSITE" id="PS50294">
    <property type="entry name" value="WD_REPEATS_REGION"/>
    <property type="match status" value="1"/>
</dbReference>
<dbReference type="InterPro" id="IPR015943">
    <property type="entry name" value="WD40/YVTN_repeat-like_dom_sf"/>
</dbReference>
<reference evidence="4" key="3">
    <citation type="journal article" date="2017" name="Nature">
        <title>Genome sequence of the progenitor of the wheat D genome Aegilops tauschii.</title>
        <authorList>
            <person name="Luo M.C."/>
            <person name="Gu Y.Q."/>
            <person name="Puiu D."/>
            <person name="Wang H."/>
            <person name="Twardziok S.O."/>
            <person name="Deal K.R."/>
            <person name="Huo N."/>
            <person name="Zhu T."/>
            <person name="Wang L."/>
            <person name="Wang Y."/>
            <person name="McGuire P.E."/>
            <person name="Liu S."/>
            <person name="Long H."/>
            <person name="Ramasamy R.K."/>
            <person name="Rodriguez J.C."/>
            <person name="Van S.L."/>
            <person name="Yuan L."/>
            <person name="Wang Z."/>
            <person name="Xia Z."/>
            <person name="Xiao L."/>
            <person name="Anderson O.D."/>
            <person name="Ouyang S."/>
            <person name="Liang Y."/>
            <person name="Zimin A.V."/>
            <person name="Pertea G."/>
            <person name="Qi P."/>
            <person name="Bennetzen J.L."/>
            <person name="Dai X."/>
            <person name="Dawson M.W."/>
            <person name="Muller H.G."/>
            <person name="Kugler K."/>
            <person name="Rivarola-Duarte L."/>
            <person name="Spannagl M."/>
            <person name="Mayer K.F.X."/>
            <person name="Lu F.H."/>
            <person name="Bevan M.W."/>
            <person name="Leroy P."/>
            <person name="Li P."/>
            <person name="You F.M."/>
            <person name="Sun Q."/>
            <person name="Liu Z."/>
            <person name="Lyons E."/>
            <person name="Wicker T."/>
            <person name="Salzberg S.L."/>
            <person name="Devos K.M."/>
            <person name="Dvorak J."/>
        </authorList>
    </citation>
    <scope>NUCLEOTIDE SEQUENCE [LARGE SCALE GENOMIC DNA]</scope>
    <source>
        <strain evidence="4">cv. AL8/78</strain>
    </source>
</reference>
<feature type="repeat" description="WD" evidence="3">
    <location>
        <begin position="216"/>
        <end position="259"/>
    </location>
</feature>
<dbReference type="PANTHER" id="PTHR19876:SF72">
    <property type="entry name" value="COATOMER WD ASSOCIATED REGION DOMAIN-CONTAINING PROTEIN"/>
    <property type="match status" value="1"/>
</dbReference>
<reference evidence="5" key="1">
    <citation type="journal article" date="2014" name="Science">
        <title>Ancient hybridizations among the ancestral genomes of bread wheat.</title>
        <authorList>
            <consortium name="International Wheat Genome Sequencing Consortium,"/>
            <person name="Marcussen T."/>
            <person name="Sandve S.R."/>
            <person name="Heier L."/>
            <person name="Spannagl M."/>
            <person name="Pfeifer M."/>
            <person name="Jakobsen K.S."/>
            <person name="Wulff B.B."/>
            <person name="Steuernagel B."/>
            <person name="Mayer K.F."/>
            <person name="Olsen O.A."/>
        </authorList>
    </citation>
    <scope>NUCLEOTIDE SEQUENCE [LARGE SCALE GENOMIC DNA]</scope>
    <source>
        <strain evidence="5">cv. AL8/78</strain>
    </source>
</reference>
<evidence type="ECO:0000313" key="4">
    <source>
        <dbReference type="EnsemblPlants" id="AET7Gv21356800.10"/>
    </source>
</evidence>
<keyword evidence="5" id="KW-1185">Reference proteome</keyword>
<dbReference type="GO" id="GO:0006890">
    <property type="term" value="P:retrograde vesicle-mediated transport, Golgi to endoplasmic reticulum"/>
    <property type="evidence" value="ECO:0007669"/>
    <property type="project" value="TreeGrafter"/>
</dbReference>
<reference evidence="5" key="2">
    <citation type="journal article" date="2017" name="Nat. Plants">
        <title>The Aegilops tauschii genome reveals multiple impacts of transposons.</title>
        <authorList>
            <person name="Zhao G."/>
            <person name="Zou C."/>
            <person name="Li K."/>
            <person name="Wang K."/>
            <person name="Li T."/>
            <person name="Gao L."/>
            <person name="Zhang X."/>
            <person name="Wang H."/>
            <person name="Yang Z."/>
            <person name="Liu X."/>
            <person name="Jiang W."/>
            <person name="Mao L."/>
            <person name="Kong X."/>
            <person name="Jiao Y."/>
            <person name="Jia J."/>
        </authorList>
    </citation>
    <scope>NUCLEOTIDE SEQUENCE [LARGE SCALE GENOMIC DNA]</scope>
    <source>
        <strain evidence="5">cv. AL8/78</strain>
    </source>
</reference>
<keyword evidence="1 3" id="KW-0853">WD repeat</keyword>
<dbReference type="PROSITE" id="PS50082">
    <property type="entry name" value="WD_REPEATS_2"/>
    <property type="match status" value="2"/>
</dbReference>
<dbReference type="Proteomes" id="UP000015105">
    <property type="component" value="Chromosome 7D"/>
</dbReference>
<dbReference type="PANTHER" id="PTHR19876">
    <property type="entry name" value="COATOMER"/>
    <property type="match status" value="1"/>
</dbReference>
<evidence type="ECO:0000256" key="3">
    <source>
        <dbReference type="PROSITE-ProRule" id="PRU00221"/>
    </source>
</evidence>
<dbReference type="InterPro" id="IPR001680">
    <property type="entry name" value="WD40_rpt"/>
</dbReference>
<dbReference type="GO" id="GO:0006891">
    <property type="term" value="P:intra-Golgi vesicle-mediated transport"/>
    <property type="evidence" value="ECO:0007669"/>
    <property type="project" value="TreeGrafter"/>
</dbReference>
<dbReference type="AlphaFoldDB" id="A0A453TDN5"/>
<evidence type="ECO:0000256" key="2">
    <source>
        <dbReference type="ARBA" id="ARBA00022737"/>
    </source>
</evidence>
<keyword evidence="2" id="KW-0677">Repeat</keyword>
<accession>A0A453TDN5</accession>